<sequence>MQMPTDPDAFLMGRGWEIHLPDVLPKRLSVPVSGVGRRLPPRASLTRCPLASEGEEACLLSHQTLLQRNVGFLTGLSQKPVLEESAGLFGLRIPPRPPHTHTIKKHF</sequence>
<keyword evidence="2" id="KW-1185">Reference proteome</keyword>
<comment type="caution">
    <text evidence="1">The sequence shown here is derived from an EMBL/GenBank/DDBJ whole genome shotgun (WGS) entry which is preliminary data.</text>
</comment>
<reference evidence="1" key="1">
    <citation type="submission" date="2021-08" db="EMBL/GenBank/DDBJ databases">
        <title>The first chromosome-level gecko genome reveals the dynamic sex chromosomes of Neotropical dwarf geckos (Sphaerodactylidae: Sphaerodactylus).</title>
        <authorList>
            <person name="Pinto B.J."/>
            <person name="Keating S.E."/>
            <person name="Gamble T."/>
        </authorList>
    </citation>
    <scope>NUCLEOTIDE SEQUENCE</scope>
    <source>
        <strain evidence="1">TG3544</strain>
    </source>
</reference>
<organism evidence="1 2">
    <name type="scientific">Sphaerodactylus townsendi</name>
    <dbReference type="NCBI Taxonomy" id="933632"/>
    <lineage>
        <taxon>Eukaryota</taxon>
        <taxon>Metazoa</taxon>
        <taxon>Chordata</taxon>
        <taxon>Craniata</taxon>
        <taxon>Vertebrata</taxon>
        <taxon>Euteleostomi</taxon>
        <taxon>Lepidosauria</taxon>
        <taxon>Squamata</taxon>
        <taxon>Bifurcata</taxon>
        <taxon>Gekkota</taxon>
        <taxon>Sphaerodactylidae</taxon>
        <taxon>Sphaerodactylus</taxon>
    </lineage>
</organism>
<accession>A0ACB8ETP9</accession>
<gene>
    <name evidence="1" type="ORF">K3G42_002065</name>
</gene>
<protein>
    <submittedName>
        <fullName evidence="1">Uncharacterized protein</fullName>
    </submittedName>
</protein>
<name>A0ACB8ETP9_9SAUR</name>
<evidence type="ECO:0000313" key="1">
    <source>
        <dbReference type="EMBL" id="KAH7996162.1"/>
    </source>
</evidence>
<dbReference type="EMBL" id="CM037628">
    <property type="protein sequence ID" value="KAH7996162.1"/>
    <property type="molecule type" value="Genomic_DNA"/>
</dbReference>
<evidence type="ECO:0000313" key="2">
    <source>
        <dbReference type="Proteomes" id="UP000827872"/>
    </source>
</evidence>
<dbReference type="Proteomes" id="UP000827872">
    <property type="component" value="Linkage Group LG15"/>
</dbReference>
<proteinExistence type="predicted"/>